<evidence type="ECO:0000313" key="2">
    <source>
        <dbReference type="Proteomes" id="UP000245764"/>
    </source>
</evidence>
<dbReference type="AlphaFoldDB" id="A0A2H1FJM9"/>
<gene>
    <name evidence="1" type="ORF">ZT1E4_G308</name>
</gene>
<proteinExistence type="predicted"/>
<sequence length="535" mass="60478">MTKHTRTIMSPTRLDTLPEELLENISQFLGSDLLKLREGSCRAIVSKTMHAFGSEFFAVKAFMFTSGSLKVLINIARHTELKKHLKDVYFITTHLRTDGLYCGNTVNLVNPTNQAYIECANDQKRLRQSGRDKTNISLAFSLMPTLLRLHIVDETFAVAASAKRPHGTADVDRAIDADGDISGGLVRDHQPDLDWMSHVFGTVMLSVAHSGHNTITKLETRFGRTSDGVSPIFDLSFEDNTLRFLSTSLANLRKLRLHFRTRILHPSIPRGAEEDDAALDVATPFSSVISSATNVRLTSDNGPNSGPLSKAITSKMSLHTITRFSMDSIAVDSETLKNILLPMISVDKLFFHTVNIRGGTEGWVPILTVLLDLPALKHVHLMFLYENANRVFFLEQVEYDDEYGDDYEDGYEERMEAALDYAHDCSDNAYDNLFLDDDDWEELRVEPGCKYICNFDYTLGEYAPKTRERGYYVCLDSCERILEEIPQFITEYNTGANETWDSNGFDYEPGSDTWVSSGILSANGRRYRRYESRRT</sequence>
<dbReference type="EMBL" id="LT854253">
    <property type="protein sequence ID" value="SMR41530.1"/>
    <property type="molecule type" value="Genomic_DNA"/>
</dbReference>
<evidence type="ECO:0000313" key="1">
    <source>
        <dbReference type="EMBL" id="SMR41530.1"/>
    </source>
</evidence>
<protein>
    <submittedName>
        <fullName evidence="1">Uncharacterized protein</fullName>
    </submittedName>
</protein>
<reference evidence="2" key="1">
    <citation type="submission" date="2017-05" db="EMBL/GenBank/DDBJ databases">
        <authorList>
            <person name="Song R."/>
            <person name="Chenine A.L."/>
            <person name="Ruprecht R.M."/>
        </authorList>
    </citation>
    <scope>NUCLEOTIDE SEQUENCE [LARGE SCALE GENOMIC DNA]</scope>
</reference>
<organism evidence="1 2">
    <name type="scientific">Zymoseptoria tritici ST99CH_1E4</name>
    <dbReference type="NCBI Taxonomy" id="1276532"/>
    <lineage>
        <taxon>Eukaryota</taxon>
        <taxon>Fungi</taxon>
        <taxon>Dikarya</taxon>
        <taxon>Ascomycota</taxon>
        <taxon>Pezizomycotina</taxon>
        <taxon>Dothideomycetes</taxon>
        <taxon>Dothideomycetidae</taxon>
        <taxon>Mycosphaerellales</taxon>
        <taxon>Mycosphaerellaceae</taxon>
        <taxon>Zymoseptoria</taxon>
    </lineage>
</organism>
<accession>A0A2H1FJM9</accession>
<name>A0A2H1FJM9_ZYMTR</name>
<dbReference type="Proteomes" id="UP000245764">
    <property type="component" value="Chromosome 1"/>
</dbReference>